<dbReference type="InterPro" id="IPR007700">
    <property type="entry name" value="DUF668"/>
</dbReference>
<dbReference type="InterPro" id="IPR045021">
    <property type="entry name" value="PSI1/2/3"/>
</dbReference>
<feature type="compositionally biased region" description="Basic and acidic residues" evidence="1">
    <location>
        <begin position="39"/>
        <end position="60"/>
    </location>
</feature>
<evidence type="ECO:0000313" key="5">
    <source>
        <dbReference type="Proteomes" id="UP000467841"/>
    </source>
</evidence>
<dbReference type="GO" id="GO:0045927">
    <property type="term" value="P:positive regulation of growth"/>
    <property type="evidence" value="ECO:0007669"/>
    <property type="project" value="InterPro"/>
</dbReference>
<proteinExistence type="predicted"/>
<evidence type="ECO:0000259" key="2">
    <source>
        <dbReference type="Pfam" id="PF05003"/>
    </source>
</evidence>
<feature type="domain" description="DUF3475" evidence="3">
    <location>
        <begin position="161"/>
        <end position="217"/>
    </location>
</feature>
<dbReference type="EMBL" id="CACVBM020000410">
    <property type="protein sequence ID" value="CAA7018689.1"/>
    <property type="molecule type" value="Genomic_DNA"/>
</dbReference>
<feature type="region of interest" description="Disordered" evidence="1">
    <location>
        <begin position="1"/>
        <end position="84"/>
    </location>
</feature>
<gene>
    <name evidence="4" type="ORF">MERR_LOCUS5924</name>
</gene>
<feature type="compositionally biased region" description="Polar residues" evidence="1">
    <location>
        <begin position="544"/>
        <end position="563"/>
    </location>
</feature>
<accession>A0A6D2HXH8</accession>
<feature type="region of interest" description="Disordered" evidence="1">
    <location>
        <begin position="538"/>
        <end position="566"/>
    </location>
</feature>
<dbReference type="Pfam" id="PF11961">
    <property type="entry name" value="DUF3475"/>
    <property type="match status" value="1"/>
</dbReference>
<feature type="domain" description="DUF668" evidence="2">
    <location>
        <begin position="384"/>
        <end position="468"/>
    </location>
</feature>
<feature type="compositionally biased region" description="Polar residues" evidence="1">
    <location>
        <begin position="1"/>
        <end position="15"/>
    </location>
</feature>
<sequence length="663" mass="73334">MGGLCSRSSSVNNAPGVSFPHVNGHLSNGSEPEVNLQSGDKDAADPSPVREESVVDDNKPTSESFSFPHLHTASAGSHPQNIEDGIPRLSRVLSQKSRSTKSRQAAVAKVSEVSSLLGRAGTMGLGKAVDVLDTLGSSMTNLNLNGGFSSATTTKGNKISILSFEVANTIVKGANLMHSLSKDSIAHLKEVVLPSEGVQNLISKDMDELLRIAAADKRDELRIFSGEVVRFGNRCKDPQYHNLDRFFDRLGSEFTPQKHLKQEAETIMHQLMSFVHFTADLYHELHALDRFEQDYQRKIQEEENPSTAQRGVGDTLAILRTELKSQKKHVRNLKKKSLWSRILEEVMEKLVDVVHFLHLEIHEAFGGADHDKPANDPPINQKKLGSAGLALHYANIITQIDTLVSRSSTMPTSTRDALYQGLPPSIKSALRSRIQSFQVKEELTVPQIKAEMEKTLQWLVPVATNTTKAHHGFGWVGEWASSGSDTNQRPAGQTILRIDTLHHADKEKTEAYILDLVVWLHHLVTQVRATTGCGLRSPVKSPIRSPNQKTIQLSSGGSHNPSMGSPLLTVEDQEMLRDVSKRRKTPGISKSQEFQTVAKTRLCKHHRLSKSSSHSPMMGEVMKSSKKDTFSTRRPSSVPIIDFDIDRMKALDVIDRVDTIRSL</sequence>
<evidence type="ECO:0000256" key="1">
    <source>
        <dbReference type="SAM" id="MobiDB-lite"/>
    </source>
</evidence>
<dbReference type="InterPro" id="IPR021864">
    <property type="entry name" value="DUF3475"/>
</dbReference>
<dbReference type="OrthoDB" id="2020544at2759"/>
<evidence type="ECO:0000259" key="3">
    <source>
        <dbReference type="Pfam" id="PF11961"/>
    </source>
</evidence>
<evidence type="ECO:0008006" key="6">
    <source>
        <dbReference type="Google" id="ProtNLM"/>
    </source>
</evidence>
<dbReference type="AlphaFoldDB" id="A0A6D2HXH8"/>
<dbReference type="Proteomes" id="UP000467841">
    <property type="component" value="Unassembled WGS sequence"/>
</dbReference>
<keyword evidence="5" id="KW-1185">Reference proteome</keyword>
<reference evidence="4" key="1">
    <citation type="submission" date="2020-01" db="EMBL/GenBank/DDBJ databases">
        <authorList>
            <person name="Mishra B."/>
        </authorList>
    </citation>
    <scope>NUCLEOTIDE SEQUENCE [LARGE SCALE GENOMIC DNA]</scope>
</reference>
<protein>
    <recommendedName>
        <fullName evidence="6">DUF668 domain-containing protein</fullName>
    </recommendedName>
</protein>
<evidence type="ECO:0000313" key="4">
    <source>
        <dbReference type="EMBL" id="CAA7018689.1"/>
    </source>
</evidence>
<organism evidence="4 5">
    <name type="scientific">Microthlaspi erraticum</name>
    <dbReference type="NCBI Taxonomy" id="1685480"/>
    <lineage>
        <taxon>Eukaryota</taxon>
        <taxon>Viridiplantae</taxon>
        <taxon>Streptophyta</taxon>
        <taxon>Embryophyta</taxon>
        <taxon>Tracheophyta</taxon>
        <taxon>Spermatophyta</taxon>
        <taxon>Magnoliopsida</taxon>
        <taxon>eudicotyledons</taxon>
        <taxon>Gunneridae</taxon>
        <taxon>Pentapetalae</taxon>
        <taxon>rosids</taxon>
        <taxon>malvids</taxon>
        <taxon>Brassicales</taxon>
        <taxon>Brassicaceae</taxon>
        <taxon>Coluteocarpeae</taxon>
        <taxon>Microthlaspi</taxon>
    </lineage>
</organism>
<dbReference type="Pfam" id="PF05003">
    <property type="entry name" value="DUF668"/>
    <property type="match status" value="1"/>
</dbReference>
<dbReference type="PANTHER" id="PTHR31730">
    <property type="entry name" value="OS01G0873900 PROTEIN"/>
    <property type="match status" value="1"/>
</dbReference>
<dbReference type="PANTHER" id="PTHR31730:SF32">
    <property type="entry name" value="PROTEIN PSK SIMULATOR 1"/>
    <property type="match status" value="1"/>
</dbReference>
<name>A0A6D2HXH8_9BRAS</name>
<feature type="region of interest" description="Disordered" evidence="1">
    <location>
        <begin position="605"/>
        <end position="634"/>
    </location>
</feature>
<comment type="caution">
    <text evidence="4">The sequence shown here is derived from an EMBL/GenBank/DDBJ whole genome shotgun (WGS) entry which is preliminary data.</text>
</comment>
<feature type="compositionally biased region" description="Polar residues" evidence="1">
    <location>
        <begin position="25"/>
        <end position="38"/>
    </location>
</feature>